<evidence type="ECO:0000256" key="5">
    <source>
        <dbReference type="ARBA" id="ARBA00022801"/>
    </source>
</evidence>
<keyword evidence="11" id="KW-1185">Reference proteome</keyword>
<organism evidence="10 11">
    <name type="scientific">Litorisediminicola beolgyonensis</name>
    <dbReference type="NCBI Taxonomy" id="1173614"/>
    <lineage>
        <taxon>Bacteria</taxon>
        <taxon>Pseudomonadati</taxon>
        <taxon>Pseudomonadota</taxon>
        <taxon>Alphaproteobacteria</taxon>
        <taxon>Rhodobacterales</taxon>
        <taxon>Paracoccaceae</taxon>
        <taxon>Litorisediminicola</taxon>
    </lineage>
</organism>
<dbReference type="InterPro" id="IPR022907">
    <property type="entry name" value="VapC_family"/>
</dbReference>
<keyword evidence="6 8" id="KW-0460">Magnesium</keyword>
<evidence type="ECO:0000313" key="10">
    <source>
        <dbReference type="EMBL" id="MFD1343985.1"/>
    </source>
</evidence>
<dbReference type="InterPro" id="IPR002716">
    <property type="entry name" value="PIN_dom"/>
</dbReference>
<dbReference type="InterPro" id="IPR050556">
    <property type="entry name" value="Type_II_TA_system_RNase"/>
</dbReference>
<keyword evidence="3 8" id="KW-0540">Nuclease</keyword>
<comment type="caution">
    <text evidence="10">The sequence shown here is derived from an EMBL/GenBank/DDBJ whole genome shotgun (WGS) entry which is preliminary data.</text>
</comment>
<dbReference type="EC" id="3.1.-.-" evidence="8"/>
<dbReference type="Proteomes" id="UP001597135">
    <property type="component" value="Unassembled WGS sequence"/>
</dbReference>
<keyword evidence="8" id="KW-0800">Toxin</keyword>
<feature type="binding site" evidence="8">
    <location>
        <position position="101"/>
    </location>
    <ligand>
        <name>Mg(2+)</name>
        <dbReference type="ChEBI" id="CHEBI:18420"/>
    </ligand>
</feature>
<dbReference type="RefSeq" id="WP_386805403.1">
    <property type="nucleotide sequence ID" value="NZ_JBHTMU010000035.1"/>
</dbReference>
<evidence type="ECO:0000256" key="2">
    <source>
        <dbReference type="ARBA" id="ARBA00022649"/>
    </source>
</evidence>
<keyword evidence="4 8" id="KW-0479">Metal-binding</keyword>
<sequence length="137" mass="14797">MSFILDTNVISAVRRSGRAPQVAAWLAGQAEAELFISVITIGEIERGIGLQEGRNPDFAADLRVWLDRTMTLFSDRLLPFTPEDARVWGALSARIGHPGADLMIAAQALARDWTVVTGNAADFAPTGCRIIDPFSDG</sequence>
<gene>
    <name evidence="8" type="primary">vapC</name>
    <name evidence="10" type="ORF">ACFQ4E_16265</name>
</gene>
<comment type="cofactor">
    <cofactor evidence="1 8">
        <name>Mg(2+)</name>
        <dbReference type="ChEBI" id="CHEBI:18420"/>
    </cofactor>
</comment>
<keyword evidence="2 8" id="KW-1277">Toxin-antitoxin system</keyword>
<dbReference type="CDD" id="cd18746">
    <property type="entry name" value="PIN_VapC4-5_FitB-like"/>
    <property type="match status" value="1"/>
</dbReference>
<feature type="domain" description="PIN" evidence="9">
    <location>
        <begin position="4"/>
        <end position="119"/>
    </location>
</feature>
<name>A0ABW3ZLG1_9RHOB</name>
<reference evidence="11" key="1">
    <citation type="journal article" date="2019" name="Int. J. Syst. Evol. Microbiol.">
        <title>The Global Catalogue of Microorganisms (GCM) 10K type strain sequencing project: providing services to taxonomists for standard genome sequencing and annotation.</title>
        <authorList>
            <consortium name="The Broad Institute Genomics Platform"/>
            <consortium name="The Broad Institute Genome Sequencing Center for Infectious Disease"/>
            <person name="Wu L."/>
            <person name="Ma J."/>
        </authorList>
    </citation>
    <scope>NUCLEOTIDE SEQUENCE [LARGE SCALE GENOMIC DNA]</scope>
    <source>
        <strain evidence="11">CCUG 62953</strain>
    </source>
</reference>
<evidence type="ECO:0000256" key="4">
    <source>
        <dbReference type="ARBA" id="ARBA00022723"/>
    </source>
</evidence>
<dbReference type="EMBL" id="JBHTMU010000035">
    <property type="protein sequence ID" value="MFD1343985.1"/>
    <property type="molecule type" value="Genomic_DNA"/>
</dbReference>
<evidence type="ECO:0000259" key="9">
    <source>
        <dbReference type="Pfam" id="PF01850"/>
    </source>
</evidence>
<dbReference type="Pfam" id="PF01850">
    <property type="entry name" value="PIN"/>
    <property type="match status" value="1"/>
</dbReference>
<evidence type="ECO:0000256" key="8">
    <source>
        <dbReference type="HAMAP-Rule" id="MF_00265"/>
    </source>
</evidence>
<dbReference type="HAMAP" id="MF_00265">
    <property type="entry name" value="VapC_Nob1"/>
    <property type="match status" value="1"/>
</dbReference>
<feature type="binding site" evidence="8">
    <location>
        <position position="6"/>
    </location>
    <ligand>
        <name>Mg(2+)</name>
        <dbReference type="ChEBI" id="CHEBI:18420"/>
    </ligand>
</feature>
<evidence type="ECO:0000256" key="1">
    <source>
        <dbReference type="ARBA" id="ARBA00001946"/>
    </source>
</evidence>
<evidence type="ECO:0000256" key="7">
    <source>
        <dbReference type="ARBA" id="ARBA00038093"/>
    </source>
</evidence>
<accession>A0ABW3ZLG1</accession>
<comment type="similarity">
    <text evidence="7 8">Belongs to the PINc/VapC protein family.</text>
</comment>
<protein>
    <recommendedName>
        <fullName evidence="8">Ribonuclease VapC</fullName>
        <shortName evidence="8">RNase VapC</shortName>
        <ecNumber evidence="8">3.1.-.-</ecNumber>
    </recommendedName>
    <alternativeName>
        <fullName evidence="8">Toxin VapC</fullName>
    </alternativeName>
</protein>
<evidence type="ECO:0000313" key="11">
    <source>
        <dbReference type="Proteomes" id="UP001597135"/>
    </source>
</evidence>
<keyword evidence="5 8" id="KW-0378">Hydrolase</keyword>
<dbReference type="PANTHER" id="PTHR33653">
    <property type="entry name" value="RIBONUCLEASE VAPC2"/>
    <property type="match status" value="1"/>
</dbReference>
<evidence type="ECO:0000256" key="6">
    <source>
        <dbReference type="ARBA" id="ARBA00022842"/>
    </source>
</evidence>
<evidence type="ECO:0000256" key="3">
    <source>
        <dbReference type="ARBA" id="ARBA00022722"/>
    </source>
</evidence>
<proteinExistence type="inferred from homology"/>
<dbReference type="Gene3D" id="3.40.50.1010">
    <property type="entry name" value="5'-nuclease"/>
    <property type="match status" value="1"/>
</dbReference>
<dbReference type="InterPro" id="IPR029060">
    <property type="entry name" value="PIN-like_dom_sf"/>
</dbReference>
<comment type="function">
    <text evidence="8">Toxic component of a toxin-antitoxin (TA) system. An RNase.</text>
</comment>
<dbReference type="PANTHER" id="PTHR33653:SF1">
    <property type="entry name" value="RIBONUCLEASE VAPC2"/>
    <property type="match status" value="1"/>
</dbReference>
<dbReference type="SUPFAM" id="SSF88723">
    <property type="entry name" value="PIN domain-like"/>
    <property type="match status" value="1"/>
</dbReference>